<dbReference type="GO" id="GO:0005948">
    <property type="term" value="C:acetolactate synthase complex"/>
    <property type="evidence" value="ECO:0007669"/>
    <property type="project" value="TreeGrafter"/>
</dbReference>
<evidence type="ECO:0000256" key="9">
    <source>
        <dbReference type="ARBA" id="ARBA00023052"/>
    </source>
</evidence>
<keyword evidence="8 11" id="KW-0460">Magnesium</keyword>
<dbReference type="PANTHER" id="PTHR18968">
    <property type="entry name" value="THIAMINE PYROPHOSPHATE ENZYMES"/>
    <property type="match status" value="1"/>
</dbReference>
<gene>
    <name evidence="16" type="primary">ILV2_1</name>
    <name evidence="16" type="ORF">TWF506_008820</name>
</gene>
<evidence type="ECO:0000256" key="6">
    <source>
        <dbReference type="ARBA" id="ARBA00022679"/>
    </source>
</evidence>
<evidence type="ECO:0000313" key="17">
    <source>
        <dbReference type="Proteomes" id="UP001307849"/>
    </source>
</evidence>
<comment type="cofactor">
    <cofactor evidence="11">
        <name>thiamine diphosphate</name>
        <dbReference type="ChEBI" id="CHEBI:58937"/>
    </cofactor>
    <text evidence="11">Binds 1 thiamine pyrophosphate per subunit.</text>
</comment>
<dbReference type="InterPro" id="IPR029061">
    <property type="entry name" value="THDP-binding"/>
</dbReference>
<evidence type="ECO:0000259" key="15">
    <source>
        <dbReference type="Pfam" id="PF02776"/>
    </source>
</evidence>
<dbReference type="NCBIfam" id="TIGR00118">
    <property type="entry name" value="acolac_lg"/>
    <property type="match status" value="1"/>
</dbReference>
<comment type="pathway">
    <text evidence="1 11">Amino-acid biosynthesis; L-isoleucine biosynthesis; L-isoleucine from 2-oxobutanoate: step 1/4.</text>
</comment>
<reference evidence="16 17" key="1">
    <citation type="submission" date="2019-10" db="EMBL/GenBank/DDBJ databases">
        <authorList>
            <person name="Palmer J.M."/>
        </authorList>
    </citation>
    <scope>NUCLEOTIDE SEQUENCE [LARGE SCALE GENOMIC DNA]</scope>
    <source>
        <strain evidence="16 17">TWF506</strain>
    </source>
</reference>
<proteinExistence type="inferred from homology"/>
<keyword evidence="5 11" id="KW-0028">Amino-acid biosynthesis</keyword>
<evidence type="ECO:0000256" key="7">
    <source>
        <dbReference type="ARBA" id="ARBA00022723"/>
    </source>
</evidence>
<dbReference type="SUPFAM" id="SSF52467">
    <property type="entry name" value="DHS-like NAD/FAD-binding domain"/>
    <property type="match status" value="1"/>
</dbReference>
<dbReference type="InterPro" id="IPR039368">
    <property type="entry name" value="AHAS_TPP"/>
</dbReference>
<feature type="compositionally biased region" description="Polar residues" evidence="12">
    <location>
        <begin position="30"/>
        <end position="40"/>
    </location>
</feature>
<evidence type="ECO:0000256" key="4">
    <source>
        <dbReference type="ARBA" id="ARBA00013145"/>
    </source>
</evidence>
<dbReference type="InterPro" id="IPR012001">
    <property type="entry name" value="Thiamin_PyroP_enz_TPP-bd_dom"/>
</dbReference>
<dbReference type="FunFam" id="3.40.50.1220:FF:000008">
    <property type="entry name" value="Acetolactate synthase"/>
    <property type="match status" value="1"/>
</dbReference>
<evidence type="ECO:0000256" key="3">
    <source>
        <dbReference type="ARBA" id="ARBA00007812"/>
    </source>
</evidence>
<dbReference type="EMBL" id="JAVHJM010000005">
    <property type="protein sequence ID" value="KAK6514427.1"/>
    <property type="molecule type" value="Genomic_DNA"/>
</dbReference>
<evidence type="ECO:0000256" key="12">
    <source>
        <dbReference type="SAM" id="MobiDB-lite"/>
    </source>
</evidence>
<dbReference type="Pfam" id="PF00205">
    <property type="entry name" value="TPP_enzyme_M"/>
    <property type="match status" value="1"/>
</dbReference>
<comment type="catalytic activity">
    <reaction evidence="11">
        <text>2 pyruvate + H(+) = (2S)-2-acetolactate + CO2</text>
        <dbReference type="Rhea" id="RHEA:25249"/>
        <dbReference type="ChEBI" id="CHEBI:15361"/>
        <dbReference type="ChEBI" id="CHEBI:15378"/>
        <dbReference type="ChEBI" id="CHEBI:16526"/>
        <dbReference type="ChEBI" id="CHEBI:58476"/>
        <dbReference type="EC" id="2.2.1.6"/>
    </reaction>
</comment>
<dbReference type="InterPro" id="IPR045229">
    <property type="entry name" value="TPP_enz"/>
</dbReference>
<evidence type="ECO:0000256" key="2">
    <source>
        <dbReference type="ARBA" id="ARBA00005025"/>
    </source>
</evidence>
<feature type="domain" description="Thiamine pyrophosphate enzyme central" evidence="13">
    <location>
        <begin position="317"/>
        <end position="459"/>
    </location>
</feature>
<dbReference type="InterPro" id="IPR012846">
    <property type="entry name" value="Acetolactate_synth_lsu"/>
</dbReference>
<keyword evidence="7 11" id="KW-0479">Metal-binding</keyword>
<evidence type="ECO:0000259" key="13">
    <source>
        <dbReference type="Pfam" id="PF00205"/>
    </source>
</evidence>
<comment type="caution">
    <text evidence="16">The sequence shown here is derived from an EMBL/GenBank/DDBJ whole genome shotgun (WGS) entry which is preliminary data.</text>
</comment>
<protein>
    <recommendedName>
        <fullName evidence="4 11">Acetolactate synthase</fullName>
        <ecNumber evidence="4 11">2.2.1.6</ecNumber>
    </recommendedName>
</protein>
<dbReference type="FunFam" id="3.40.50.970:FF:000007">
    <property type="entry name" value="Acetolactate synthase"/>
    <property type="match status" value="1"/>
</dbReference>
<dbReference type="InterPro" id="IPR000399">
    <property type="entry name" value="TPP-bd_CS"/>
</dbReference>
<evidence type="ECO:0000313" key="16">
    <source>
        <dbReference type="EMBL" id="KAK6514427.1"/>
    </source>
</evidence>
<evidence type="ECO:0000256" key="5">
    <source>
        <dbReference type="ARBA" id="ARBA00022605"/>
    </source>
</evidence>
<evidence type="ECO:0000256" key="1">
    <source>
        <dbReference type="ARBA" id="ARBA00004974"/>
    </source>
</evidence>
<dbReference type="Pfam" id="PF02776">
    <property type="entry name" value="TPP_enzyme_N"/>
    <property type="match status" value="1"/>
</dbReference>
<keyword evidence="6 11" id="KW-0808">Transferase</keyword>
<evidence type="ECO:0000256" key="11">
    <source>
        <dbReference type="RuleBase" id="RU003591"/>
    </source>
</evidence>
<accession>A0AAN8RUB3</accession>
<dbReference type="EC" id="2.2.1.6" evidence="4 11"/>
<comment type="similarity">
    <text evidence="3 11">Belongs to the TPP enzyme family.</text>
</comment>
<dbReference type="CDD" id="cd07035">
    <property type="entry name" value="TPP_PYR_POX_like"/>
    <property type="match status" value="1"/>
</dbReference>
<dbReference type="Proteomes" id="UP001307849">
    <property type="component" value="Unassembled WGS sequence"/>
</dbReference>
<dbReference type="PROSITE" id="PS00187">
    <property type="entry name" value="TPP_ENZYMES"/>
    <property type="match status" value="1"/>
</dbReference>
<comment type="pathway">
    <text evidence="2 11">Amino-acid biosynthesis; L-valine biosynthesis; L-valine from pyruvate: step 1/4.</text>
</comment>
<sequence length="714" mass="77724">MIPQSSINLARRQGISKITRSSFIVQSTATFTSKPHSNPPTKHEQTRNQSTAAATVVPSPDFIQFPEPRIPTTPLGYPLPSLPNHAPKLPIHLPGLSPKLHTPDIRHGLDHSTPNKTNIFSVCFPGGAAIPVIDPFYDCPEIDVILPRHEQCAGHMAEGYARVSGKPGVVIVTSGPGATNMITPMQDALSDGIPLIVITGQAPTSVLGTDSFQEADIIGISNSCTKWNYMVRNVSEIPRRINEAFEVAMSGRPGPVLIDIPKDVGASILRKPVSIDTMIPSLKTLSLQSTPITRHASNPSSSRNRAFQKQQQLMESIQKSADLINIAKKPIIYAGNGVLSKPEGSILLRELAEKAQIPVTTTLHGLGCFDEHDEKSLHMLGMHGTAYANIAIQEADCIIALGARFDDRVTGNLAKFAPAAKEAAAQGKGGIIHFEIQPKNINKIVQATQAVEGDLSTNLKLMLPLVEGVRSRSDWIGRIKELKEKFPISHFDRTPASGLLNPQVVIEELSRLTEPYKDKVVITTGVGQHQMWVAQHYRWRYPRTMVTSGGLGTMGFGLPSAIGAKLAQPENIVIDIDGDASFQMTLMELKTAALYNIGIKIIIINNGEQGMVAQWQSLCFNDRFMLTHQGNPDFVTVAKGMGIKAIRVSSPDQLEAGLKTMLSHDGPILLDVITDSKTLIFPTVAPGKGLDELLLYDEEAEKKRRTLMKQRTGY</sequence>
<feature type="domain" description="Thiamine pyrophosphate enzyme TPP-binding" evidence="14">
    <location>
        <begin position="525"/>
        <end position="672"/>
    </location>
</feature>
<dbReference type="GO" id="GO:0003984">
    <property type="term" value="F:acetolactate synthase activity"/>
    <property type="evidence" value="ECO:0007669"/>
    <property type="project" value="UniProtKB-EC"/>
</dbReference>
<dbReference type="GO" id="GO:0030976">
    <property type="term" value="F:thiamine pyrophosphate binding"/>
    <property type="evidence" value="ECO:0007669"/>
    <property type="project" value="UniProtKB-UniRule"/>
</dbReference>
<dbReference type="GO" id="GO:0000287">
    <property type="term" value="F:magnesium ion binding"/>
    <property type="evidence" value="ECO:0007669"/>
    <property type="project" value="UniProtKB-UniRule"/>
</dbReference>
<dbReference type="PANTHER" id="PTHR18968:SF13">
    <property type="entry name" value="ACETOLACTATE SYNTHASE CATALYTIC SUBUNIT, MITOCHONDRIAL"/>
    <property type="match status" value="1"/>
</dbReference>
<comment type="cofactor">
    <cofactor evidence="11">
        <name>Mg(2+)</name>
        <dbReference type="ChEBI" id="CHEBI:18420"/>
    </cofactor>
    <text evidence="11">Binds 1 Mg(2+) ion per subunit.</text>
</comment>
<dbReference type="GO" id="GO:0050660">
    <property type="term" value="F:flavin adenine dinucleotide binding"/>
    <property type="evidence" value="ECO:0007669"/>
    <property type="project" value="InterPro"/>
</dbReference>
<dbReference type="InterPro" id="IPR029035">
    <property type="entry name" value="DHS-like_NAD/FAD-binding_dom"/>
</dbReference>
<feature type="domain" description="Thiamine pyrophosphate enzyme N-terminal TPP-binding" evidence="15">
    <location>
        <begin position="123"/>
        <end position="218"/>
    </location>
</feature>
<feature type="region of interest" description="Disordered" evidence="12">
    <location>
        <begin position="30"/>
        <end position="52"/>
    </location>
</feature>
<evidence type="ECO:0000256" key="10">
    <source>
        <dbReference type="ARBA" id="ARBA00023304"/>
    </source>
</evidence>
<organism evidence="16 17">
    <name type="scientific">Arthrobotrys conoides</name>
    <dbReference type="NCBI Taxonomy" id="74498"/>
    <lineage>
        <taxon>Eukaryota</taxon>
        <taxon>Fungi</taxon>
        <taxon>Dikarya</taxon>
        <taxon>Ascomycota</taxon>
        <taxon>Pezizomycotina</taxon>
        <taxon>Orbiliomycetes</taxon>
        <taxon>Orbiliales</taxon>
        <taxon>Orbiliaceae</taxon>
        <taxon>Arthrobotrys</taxon>
    </lineage>
</organism>
<dbReference type="GO" id="GO:0005739">
    <property type="term" value="C:mitochondrion"/>
    <property type="evidence" value="ECO:0007669"/>
    <property type="project" value="TreeGrafter"/>
</dbReference>
<dbReference type="AlphaFoldDB" id="A0AAN8RUB3"/>
<dbReference type="GO" id="GO:0009097">
    <property type="term" value="P:isoleucine biosynthetic process"/>
    <property type="evidence" value="ECO:0007669"/>
    <property type="project" value="TreeGrafter"/>
</dbReference>
<keyword evidence="17" id="KW-1185">Reference proteome</keyword>
<evidence type="ECO:0000259" key="14">
    <source>
        <dbReference type="Pfam" id="PF02775"/>
    </source>
</evidence>
<dbReference type="InterPro" id="IPR011766">
    <property type="entry name" value="TPP_enzyme_TPP-bd"/>
</dbReference>
<keyword evidence="10 11" id="KW-0100">Branched-chain amino acid biosynthesis</keyword>
<name>A0AAN8RUB3_9PEZI</name>
<dbReference type="SUPFAM" id="SSF52518">
    <property type="entry name" value="Thiamin diphosphate-binding fold (THDP-binding)"/>
    <property type="match status" value="2"/>
</dbReference>
<dbReference type="Gene3D" id="3.40.50.1220">
    <property type="entry name" value="TPP-binding domain"/>
    <property type="match status" value="1"/>
</dbReference>
<dbReference type="GO" id="GO:0009099">
    <property type="term" value="P:L-valine biosynthetic process"/>
    <property type="evidence" value="ECO:0007669"/>
    <property type="project" value="TreeGrafter"/>
</dbReference>
<evidence type="ECO:0000256" key="8">
    <source>
        <dbReference type="ARBA" id="ARBA00022842"/>
    </source>
</evidence>
<dbReference type="CDD" id="cd02015">
    <property type="entry name" value="TPP_AHAS"/>
    <property type="match status" value="1"/>
</dbReference>
<dbReference type="Pfam" id="PF02775">
    <property type="entry name" value="TPP_enzyme_C"/>
    <property type="match status" value="1"/>
</dbReference>
<dbReference type="Gene3D" id="3.40.50.970">
    <property type="match status" value="2"/>
</dbReference>
<keyword evidence="9 11" id="KW-0786">Thiamine pyrophosphate</keyword>
<dbReference type="InterPro" id="IPR012000">
    <property type="entry name" value="Thiamin_PyroP_enz_cen_dom"/>
</dbReference>